<dbReference type="PRINTS" id="PR00685">
    <property type="entry name" value="TIFACTORIIB"/>
</dbReference>
<keyword evidence="3" id="KW-0677">Repeat</keyword>
<dbReference type="GO" id="GO:0003743">
    <property type="term" value="F:translation initiation factor activity"/>
    <property type="evidence" value="ECO:0007669"/>
    <property type="project" value="UniProtKB-KW"/>
</dbReference>
<organism evidence="7 8">
    <name type="scientific">Nitrosopumilus ureiphilus</name>
    <dbReference type="NCBI Taxonomy" id="1470067"/>
    <lineage>
        <taxon>Archaea</taxon>
        <taxon>Nitrososphaerota</taxon>
        <taxon>Nitrososphaeria</taxon>
        <taxon>Nitrosopumilales</taxon>
        <taxon>Nitrosopumilaceae</taxon>
        <taxon>Nitrosopumilus</taxon>
    </lineage>
</organism>
<dbReference type="SMART" id="SM00385">
    <property type="entry name" value="CYCLIN"/>
    <property type="match status" value="2"/>
</dbReference>
<reference evidence="7 8" key="1">
    <citation type="submission" date="2018-02" db="EMBL/GenBank/DDBJ databases">
        <title>Complete genome of Nitrosopumilus ureaphilus PS0.</title>
        <authorList>
            <person name="Qin W."/>
            <person name="Zheng Y."/>
            <person name="Stahl D.A."/>
        </authorList>
    </citation>
    <scope>NUCLEOTIDE SEQUENCE [LARGE SCALE GENOMIC DNA]</scope>
    <source>
        <strain evidence="7 8">PS0</strain>
    </source>
</reference>
<dbReference type="GO" id="GO:0070897">
    <property type="term" value="P:transcription preinitiation complex assembly"/>
    <property type="evidence" value="ECO:0007669"/>
    <property type="project" value="InterPro"/>
</dbReference>
<proteinExistence type="inferred from homology"/>
<dbReference type="GO" id="GO:0017025">
    <property type="term" value="F:TBP-class protein binding"/>
    <property type="evidence" value="ECO:0007669"/>
    <property type="project" value="InterPro"/>
</dbReference>
<dbReference type="InterPro" id="IPR013763">
    <property type="entry name" value="Cyclin-like_dom"/>
</dbReference>
<evidence type="ECO:0000256" key="4">
    <source>
        <dbReference type="ARBA" id="ARBA00023015"/>
    </source>
</evidence>
<dbReference type="GeneID" id="56066991"/>
<dbReference type="InterPro" id="IPR013150">
    <property type="entry name" value="TFIIB_cyclin"/>
</dbReference>
<dbReference type="PANTHER" id="PTHR11618:SF13">
    <property type="entry name" value="TRANSCRIPTION INITIATION FACTOR IIB"/>
    <property type="match status" value="1"/>
</dbReference>
<dbReference type="GO" id="GO:0097550">
    <property type="term" value="C:transcription preinitiation complex"/>
    <property type="evidence" value="ECO:0007669"/>
    <property type="project" value="TreeGrafter"/>
</dbReference>
<dbReference type="EMBL" id="CP026995">
    <property type="protein sequence ID" value="QLH06151.1"/>
    <property type="molecule type" value="Genomic_DNA"/>
</dbReference>
<evidence type="ECO:0000313" key="8">
    <source>
        <dbReference type="Proteomes" id="UP000509478"/>
    </source>
</evidence>
<dbReference type="OrthoDB" id="7429at2157"/>
<dbReference type="Gene3D" id="1.10.472.10">
    <property type="entry name" value="Cyclin-like"/>
    <property type="match status" value="1"/>
</dbReference>
<dbReference type="RefSeq" id="WP_179372217.1">
    <property type="nucleotide sequence ID" value="NZ_CP026995.1"/>
</dbReference>
<evidence type="ECO:0000259" key="6">
    <source>
        <dbReference type="SMART" id="SM00385"/>
    </source>
</evidence>
<evidence type="ECO:0000256" key="5">
    <source>
        <dbReference type="ARBA" id="ARBA00023163"/>
    </source>
</evidence>
<protein>
    <recommendedName>
        <fullName evidence="2">Transcription initiation factor IIB</fullName>
    </recommendedName>
</protein>
<keyword evidence="5" id="KW-0804">Transcription</keyword>
<evidence type="ECO:0000256" key="1">
    <source>
        <dbReference type="ARBA" id="ARBA00010857"/>
    </source>
</evidence>
<comment type="similarity">
    <text evidence="1">Belongs to the TFIIB family.</text>
</comment>
<evidence type="ECO:0000256" key="2">
    <source>
        <dbReference type="ARBA" id="ARBA00013932"/>
    </source>
</evidence>
<dbReference type="SUPFAM" id="SSF47954">
    <property type="entry name" value="Cyclin-like"/>
    <property type="match status" value="2"/>
</dbReference>
<dbReference type="AlphaFoldDB" id="A0A7D5M4X0"/>
<name>A0A7D5M4X0_9ARCH</name>
<keyword evidence="7" id="KW-0648">Protein biosynthesis</keyword>
<gene>
    <name evidence="7" type="primary">tfb</name>
    <name evidence="7" type="ORF">C5F50_02955</name>
</gene>
<dbReference type="Pfam" id="PF00382">
    <property type="entry name" value="TFIIB"/>
    <property type="match status" value="2"/>
</dbReference>
<dbReference type="Gene3D" id="1.10.472.170">
    <property type="match status" value="1"/>
</dbReference>
<dbReference type="InterPro" id="IPR036915">
    <property type="entry name" value="Cyclin-like_sf"/>
</dbReference>
<dbReference type="Proteomes" id="UP000509478">
    <property type="component" value="Chromosome"/>
</dbReference>
<accession>A0A7D5M4X0</accession>
<keyword evidence="8" id="KW-1185">Reference proteome</keyword>
<keyword evidence="7" id="KW-0396">Initiation factor</keyword>
<feature type="domain" description="Cyclin-like" evidence="6">
    <location>
        <begin position="128"/>
        <end position="209"/>
    </location>
</feature>
<dbReference type="KEGG" id="nue:C5F50_02955"/>
<dbReference type="PROSITE" id="PS00782">
    <property type="entry name" value="TFIIB"/>
    <property type="match status" value="1"/>
</dbReference>
<feature type="domain" description="Cyclin-like" evidence="6">
    <location>
        <begin position="222"/>
        <end position="303"/>
    </location>
</feature>
<dbReference type="PANTHER" id="PTHR11618">
    <property type="entry name" value="TRANSCRIPTION INITIATION FACTOR IIB-RELATED"/>
    <property type="match status" value="1"/>
</dbReference>
<dbReference type="InterPro" id="IPR023486">
    <property type="entry name" value="TFIIB_CS"/>
</dbReference>
<keyword evidence="4" id="KW-0805">Transcription regulation</keyword>
<evidence type="ECO:0000313" key="7">
    <source>
        <dbReference type="EMBL" id="QLH06151.1"/>
    </source>
</evidence>
<sequence length="308" mass="34976">MVRVPKLQKIDSDKGNNSSCVCCIIISDSETGETFCQNCGVVLSDMIFQDRKDDDMFSDNVFALHGGNRSSLRLHDMGLATTVGKFNHDSTGRPIDYKMKQTMKRMRFWDARSKTKNTSEQNLRQALLEMEKLKEKLSLTDAIMERSSYLYRKAAKAQLIRGRSIKGVVGACVYIACREMDATRTIMDISHNLQENRKSIAKNYRMLFQNLQLTVSVPDPLKGIVKIANNLEISEKIKREAIRIFDTIKEQELIAGKKPDVVAATIIYMASIKTGEHLSQQKISNVSGVTAVSIRNRYREYSKYVKLI</sequence>
<evidence type="ECO:0000256" key="3">
    <source>
        <dbReference type="ARBA" id="ARBA00022737"/>
    </source>
</evidence>
<dbReference type="InterPro" id="IPR000812">
    <property type="entry name" value="TFIIB"/>
</dbReference>